<dbReference type="GO" id="GO:0006998">
    <property type="term" value="P:nuclear envelope organization"/>
    <property type="evidence" value="ECO:0000318"/>
    <property type="project" value="GO_Central"/>
</dbReference>
<dbReference type="InterPro" id="IPR018767">
    <property type="entry name" value="Brl1/Brr6_dom"/>
</dbReference>
<dbReference type="GO" id="GO:0055088">
    <property type="term" value="P:lipid homeostasis"/>
    <property type="evidence" value="ECO:0007669"/>
    <property type="project" value="InterPro"/>
</dbReference>
<dbReference type="VEuPathDB" id="AmoebaDB:DICPUDRAFT_82600"/>
<accession>F0ZX09</accession>
<dbReference type="Proteomes" id="UP000001064">
    <property type="component" value="Unassembled WGS sequence"/>
</dbReference>
<feature type="transmembrane region" description="Helical" evidence="1">
    <location>
        <begin position="64"/>
        <end position="90"/>
    </location>
</feature>
<protein>
    <recommendedName>
        <fullName evidence="2">Brl1/Brr6 domain-containing protein</fullName>
    </recommendedName>
</protein>
<keyword evidence="1" id="KW-0472">Membrane</keyword>
<dbReference type="RefSeq" id="XP_003291950.1">
    <property type="nucleotide sequence ID" value="XM_003291902.1"/>
</dbReference>
<dbReference type="Pfam" id="PF10104">
    <property type="entry name" value="Brr6_like_C_C"/>
    <property type="match status" value="1"/>
</dbReference>
<proteinExistence type="predicted"/>
<dbReference type="OrthoDB" id="5961at2759"/>
<dbReference type="KEGG" id="dpp:DICPUDRAFT_82600"/>
<feature type="transmembrane region" description="Helical" evidence="1">
    <location>
        <begin position="6"/>
        <end position="26"/>
    </location>
</feature>
<feature type="transmembrane region" description="Helical" evidence="1">
    <location>
        <begin position="144"/>
        <end position="162"/>
    </location>
</feature>
<keyword evidence="1" id="KW-1133">Transmembrane helix</keyword>
<dbReference type="GO" id="GO:0005635">
    <property type="term" value="C:nuclear envelope"/>
    <property type="evidence" value="ECO:0000318"/>
    <property type="project" value="GO_Central"/>
</dbReference>
<keyword evidence="1" id="KW-0812">Transmembrane</keyword>
<dbReference type="EMBL" id="GL871248">
    <property type="protein sequence ID" value="EGC31522.1"/>
    <property type="molecule type" value="Genomic_DNA"/>
</dbReference>
<evidence type="ECO:0000259" key="2">
    <source>
        <dbReference type="SMART" id="SM01042"/>
    </source>
</evidence>
<reference evidence="4" key="1">
    <citation type="journal article" date="2011" name="Genome Biol.">
        <title>Comparative genomics of the social amoebae Dictyostelium discoideum and Dictyostelium purpureum.</title>
        <authorList>
            <consortium name="US DOE Joint Genome Institute (JGI-PGF)"/>
            <person name="Sucgang R."/>
            <person name="Kuo A."/>
            <person name="Tian X."/>
            <person name="Salerno W."/>
            <person name="Parikh A."/>
            <person name="Feasley C.L."/>
            <person name="Dalin E."/>
            <person name="Tu H."/>
            <person name="Huang E."/>
            <person name="Barry K."/>
            <person name="Lindquist E."/>
            <person name="Shapiro H."/>
            <person name="Bruce D."/>
            <person name="Schmutz J."/>
            <person name="Salamov A."/>
            <person name="Fey P."/>
            <person name="Gaudet P."/>
            <person name="Anjard C."/>
            <person name="Babu M.M."/>
            <person name="Basu S."/>
            <person name="Bushmanova Y."/>
            <person name="van der Wel H."/>
            <person name="Katoh-Kurasawa M."/>
            <person name="Dinh C."/>
            <person name="Coutinho P.M."/>
            <person name="Saito T."/>
            <person name="Elias M."/>
            <person name="Schaap P."/>
            <person name="Kay R.R."/>
            <person name="Henrissat B."/>
            <person name="Eichinger L."/>
            <person name="Rivero F."/>
            <person name="Putnam N.H."/>
            <person name="West C.M."/>
            <person name="Loomis W.F."/>
            <person name="Chisholm R.L."/>
            <person name="Shaulsky G."/>
            <person name="Strassmann J.E."/>
            <person name="Queller D.C."/>
            <person name="Kuspa A."/>
            <person name="Grigoriev I.V."/>
        </authorList>
    </citation>
    <scope>NUCLEOTIDE SEQUENCE [LARGE SCALE GENOMIC DNA]</scope>
    <source>
        <strain evidence="4">QSDP1</strain>
    </source>
</reference>
<evidence type="ECO:0000313" key="4">
    <source>
        <dbReference type="Proteomes" id="UP000001064"/>
    </source>
</evidence>
<organism evidence="3 4">
    <name type="scientific">Dictyostelium purpureum</name>
    <name type="common">Slime mold</name>
    <dbReference type="NCBI Taxonomy" id="5786"/>
    <lineage>
        <taxon>Eukaryota</taxon>
        <taxon>Amoebozoa</taxon>
        <taxon>Evosea</taxon>
        <taxon>Eumycetozoa</taxon>
        <taxon>Dictyostelia</taxon>
        <taxon>Dictyosteliales</taxon>
        <taxon>Dictyosteliaceae</taxon>
        <taxon>Dictyostelium</taxon>
    </lineage>
</organism>
<dbReference type="InterPro" id="IPR040202">
    <property type="entry name" value="Brl1/Brr6"/>
</dbReference>
<dbReference type="InParanoid" id="F0ZX09"/>
<evidence type="ECO:0000256" key="1">
    <source>
        <dbReference type="SAM" id="Phobius"/>
    </source>
</evidence>
<gene>
    <name evidence="3" type="ORF">DICPUDRAFT_82600</name>
</gene>
<dbReference type="PANTHER" id="PTHR28136">
    <property type="entry name" value="NUCLEUS EXPORT PROTEIN BRR6"/>
    <property type="match status" value="1"/>
</dbReference>
<dbReference type="PANTHER" id="PTHR28136:SF1">
    <property type="entry name" value="NUCLEUS EXPORT PROTEIN BRL1"/>
    <property type="match status" value="1"/>
</dbReference>
<feature type="domain" description="Brl1/Brr6" evidence="2">
    <location>
        <begin position="69"/>
        <end position="171"/>
    </location>
</feature>
<keyword evidence="4" id="KW-1185">Reference proteome</keyword>
<name>F0ZX09_DICPU</name>
<evidence type="ECO:0000313" key="3">
    <source>
        <dbReference type="EMBL" id="EGC31522.1"/>
    </source>
</evidence>
<dbReference type="GeneID" id="10505698"/>
<sequence>MDFSNNNLFIYTLEVLLIVFFIVLLVKYNIIKKNLKQLNSNNNNNKNNNNNNKINNNKKNNNHYLLIVLVEYLFLIVKFLIVFILFYSVYFTFNIVLNDVNIIYNHLSSEEKCKAWELCMDRDPPKSLKFKILAEVLESSISSLSYKAMAFLFFIIWMMVWIPSKIFDNFRSYLNSNLHHQIEPQPKAIFVNIFMIITIDKIVLNKLCDDSLNCVFE</sequence>
<dbReference type="GO" id="GO:0031965">
    <property type="term" value="C:nuclear membrane"/>
    <property type="evidence" value="ECO:0007669"/>
    <property type="project" value="InterPro"/>
</dbReference>
<dbReference type="AlphaFoldDB" id="F0ZX09"/>
<dbReference type="SMART" id="SM01042">
    <property type="entry name" value="Brr6_like_C_C"/>
    <property type="match status" value="1"/>
</dbReference>